<name>A0A143TRH0_9POAL</name>
<keyword evidence="2" id="KW-0670">Pyruvate</keyword>
<protein>
    <submittedName>
        <fullName evidence="2">Phosphoenolpyruvate carboxylase</fullName>
    </submittedName>
</protein>
<organism evidence="2">
    <name type="scientific">Sartidia perrieri</name>
    <dbReference type="NCBI Taxonomy" id="1243769"/>
    <lineage>
        <taxon>Eukaryota</taxon>
        <taxon>Viridiplantae</taxon>
        <taxon>Streptophyta</taxon>
        <taxon>Embryophyta</taxon>
        <taxon>Tracheophyta</taxon>
        <taxon>Spermatophyta</taxon>
        <taxon>Magnoliopsida</taxon>
        <taxon>Liliopsida</taxon>
        <taxon>Poales</taxon>
        <taxon>Poaceae</taxon>
        <taxon>PACMAD clade</taxon>
        <taxon>Aristidoideae</taxon>
        <taxon>Aristideae</taxon>
        <taxon>Sartidia</taxon>
    </lineage>
</organism>
<sequence>ASRRSGRCTRSGHSSASPSTSWRWCSPRETPASRRCTTSSWSPASSGRW</sequence>
<gene>
    <name evidence="2" type="primary">ppc</name>
</gene>
<feature type="compositionally biased region" description="Polar residues" evidence="1">
    <location>
        <begin position="35"/>
        <end position="49"/>
    </location>
</feature>
<proteinExistence type="predicted"/>
<evidence type="ECO:0000256" key="1">
    <source>
        <dbReference type="SAM" id="MobiDB-lite"/>
    </source>
</evidence>
<accession>A0A143TRH0</accession>
<feature type="non-terminal residue" evidence="2">
    <location>
        <position position="49"/>
    </location>
</feature>
<feature type="compositionally biased region" description="Polar residues" evidence="1">
    <location>
        <begin position="11"/>
        <end position="23"/>
    </location>
</feature>
<dbReference type="EMBL" id="HG970310">
    <property type="protein sequence ID" value="CDO85652.1"/>
    <property type="molecule type" value="Genomic_DNA"/>
</dbReference>
<feature type="non-terminal residue" evidence="2">
    <location>
        <position position="1"/>
    </location>
</feature>
<feature type="region of interest" description="Disordered" evidence="1">
    <location>
        <begin position="1"/>
        <end position="49"/>
    </location>
</feature>
<reference evidence="2" key="1">
    <citation type="submission" date="2014-04" db="EMBL/GenBank/DDBJ databases">
        <title>Next-generation sequencing of historic herbarium collections illuminates the history of Sartidia, a C3 grass genus of open woodlands.</title>
        <authorList>
            <person name="Besnard G."/>
            <person name="Christin P.A."/>
            <person name="Male P.J."/>
            <person name="Coissac E."/>
            <person name="Lhuillier E."/>
            <person name="Vorontsova M."/>
        </authorList>
    </citation>
    <scope>NUCLEOTIDE SEQUENCE</scope>
</reference>
<evidence type="ECO:0000313" key="2">
    <source>
        <dbReference type="EMBL" id="CDO85652.1"/>
    </source>
</evidence>
<dbReference type="AlphaFoldDB" id="A0A143TRH0"/>